<dbReference type="RefSeq" id="WP_119323435.1">
    <property type="nucleotide sequence ID" value="NZ_AP025739.1"/>
</dbReference>
<dbReference type="EMBL" id="AP025739">
    <property type="protein sequence ID" value="BDI28680.1"/>
    <property type="molecule type" value="Genomic_DNA"/>
</dbReference>
<dbReference type="KEGG" id="ccot:CCAX7_007310"/>
<organism evidence="1 2">
    <name type="scientific">Capsulimonas corticalis</name>
    <dbReference type="NCBI Taxonomy" id="2219043"/>
    <lineage>
        <taxon>Bacteria</taxon>
        <taxon>Bacillati</taxon>
        <taxon>Armatimonadota</taxon>
        <taxon>Armatimonadia</taxon>
        <taxon>Capsulimonadales</taxon>
        <taxon>Capsulimonadaceae</taxon>
        <taxon>Capsulimonas</taxon>
    </lineage>
</organism>
<dbReference type="OrthoDB" id="2518538at2"/>
<gene>
    <name evidence="1" type="ORF">CCAX7_007310</name>
</gene>
<evidence type="ECO:0000313" key="2">
    <source>
        <dbReference type="Proteomes" id="UP000287394"/>
    </source>
</evidence>
<dbReference type="Gene3D" id="2.60.120.1390">
    <property type="match status" value="1"/>
</dbReference>
<dbReference type="AlphaFoldDB" id="A0A402D1L0"/>
<dbReference type="Pfam" id="PF11175">
    <property type="entry name" value="DUF2961"/>
    <property type="match status" value="1"/>
</dbReference>
<proteinExistence type="predicted"/>
<evidence type="ECO:0000313" key="1">
    <source>
        <dbReference type="EMBL" id="BDI28680.1"/>
    </source>
</evidence>
<name>A0A402D1L0_9BACT</name>
<keyword evidence="2" id="KW-1185">Reference proteome</keyword>
<dbReference type="InterPro" id="IPR021345">
    <property type="entry name" value="DUF2961"/>
</dbReference>
<reference evidence="1 2" key="1">
    <citation type="journal article" date="2019" name="Int. J. Syst. Evol. Microbiol.">
        <title>Capsulimonas corticalis gen. nov., sp. nov., an aerobic capsulated bacterium, of a novel bacterial order, Capsulimonadales ord. nov., of the class Armatimonadia of the phylum Armatimonadetes.</title>
        <authorList>
            <person name="Li J."/>
            <person name="Kudo C."/>
            <person name="Tonouchi A."/>
        </authorList>
    </citation>
    <scope>NUCLEOTIDE SEQUENCE [LARGE SCALE GENOMIC DNA]</scope>
    <source>
        <strain evidence="1 2">AX-7</strain>
    </source>
</reference>
<sequence>MPGPLDHLPLLRPGVRTKRVSSYDRTGGNNDFVPIEAGETRSLAQIAGAGAVKHIWITINCDDPMIKRNAILRMYWDGEASPSVECPLGDFFGQGWAERYLYASLPLAAAPAGGNALNCYFPMPFGDGARIEIENQSELPIKNFYYYIDYEEHTGGVGPEVGRFHAWWNRQMPGPESRSGDRENEWETLGVQPINPSDANNHVFVHAEGAGHYVGVNYYVDSPTPLWYGEGDDMFLIDGEPWPGSLHGTGTEDYFNSSWCPKEPYAHPYFGYARVNGETGFFGRTHCYRFHLEDPIYFEKSLRASIEHGHANTLTLDLATVAYWYQSEPHLPFPAILPKEKRQPMPRILPPDIHRWRDSWRREMGGGPLWGNEPLPDSTKIE</sequence>
<accession>A0A402D1L0</accession>
<protein>
    <submittedName>
        <fullName evidence="1">Uncharacterized protein</fullName>
    </submittedName>
</protein>
<dbReference type="Proteomes" id="UP000287394">
    <property type="component" value="Chromosome"/>
</dbReference>